<proteinExistence type="predicted"/>
<comment type="caution">
    <text evidence="2">The sequence shown here is derived from an EMBL/GenBank/DDBJ whole genome shotgun (WGS) entry which is preliminary data.</text>
</comment>
<feature type="compositionally biased region" description="Basic residues" evidence="1">
    <location>
        <begin position="40"/>
        <end position="54"/>
    </location>
</feature>
<dbReference type="Proteomes" id="UP000284250">
    <property type="component" value="Unassembled WGS sequence"/>
</dbReference>
<organism evidence="2 3">
    <name type="scientific">Hymenobacter rubripertinctus</name>
    <dbReference type="NCBI Taxonomy" id="2029981"/>
    <lineage>
        <taxon>Bacteria</taxon>
        <taxon>Pseudomonadati</taxon>
        <taxon>Bacteroidota</taxon>
        <taxon>Cytophagia</taxon>
        <taxon>Cytophagales</taxon>
        <taxon>Hymenobacteraceae</taxon>
        <taxon>Hymenobacter</taxon>
    </lineage>
</organism>
<sequence>MLDLCIEHFFVQGFELHLMHPQLLHQPLAFVRVSSSAGRASRRRRCSARARRSSRGWSGGRDGKPAVELDMDGGAG</sequence>
<protein>
    <submittedName>
        <fullName evidence="2">Uncharacterized protein</fullName>
    </submittedName>
</protein>
<name>A0A418R4M5_9BACT</name>
<evidence type="ECO:0000256" key="1">
    <source>
        <dbReference type="SAM" id="MobiDB-lite"/>
    </source>
</evidence>
<keyword evidence="3" id="KW-1185">Reference proteome</keyword>
<evidence type="ECO:0000313" key="3">
    <source>
        <dbReference type="Proteomes" id="UP000284250"/>
    </source>
</evidence>
<dbReference type="AlphaFoldDB" id="A0A418R4M5"/>
<accession>A0A418R4M5</accession>
<dbReference type="EMBL" id="QYCN01000005">
    <property type="protein sequence ID" value="RIY12418.1"/>
    <property type="molecule type" value="Genomic_DNA"/>
</dbReference>
<reference evidence="2 3" key="1">
    <citation type="submission" date="2019-01" db="EMBL/GenBank/DDBJ databases">
        <title>Hymenobacter humicola sp. nov., isolated from soils in Antarctica.</title>
        <authorList>
            <person name="Sedlacek I."/>
            <person name="Holochova P."/>
            <person name="Kralova S."/>
            <person name="Pantucek R."/>
            <person name="Stankova E."/>
            <person name="Vrbovska V."/>
            <person name="Kristofova L."/>
            <person name="Svec P."/>
            <person name="Busse H.-J."/>
        </authorList>
    </citation>
    <scope>NUCLEOTIDE SEQUENCE [LARGE SCALE GENOMIC DNA]</scope>
    <source>
        <strain evidence="2 3">CCM 8852</strain>
    </source>
</reference>
<evidence type="ECO:0000313" key="2">
    <source>
        <dbReference type="EMBL" id="RIY12418.1"/>
    </source>
</evidence>
<feature type="region of interest" description="Disordered" evidence="1">
    <location>
        <begin position="37"/>
        <end position="76"/>
    </location>
</feature>
<gene>
    <name evidence="2" type="ORF">D0T11_05250</name>
</gene>